<comment type="caution">
    <text evidence="1">The sequence shown here is derived from an EMBL/GenBank/DDBJ whole genome shotgun (WGS) entry which is preliminary data.</text>
</comment>
<name>A0A0E9LVV6_9BACT</name>
<gene>
    <name evidence="1" type="ORF">JCM15548_11434</name>
</gene>
<evidence type="ECO:0000313" key="1">
    <source>
        <dbReference type="EMBL" id="GAO29266.1"/>
    </source>
</evidence>
<organism evidence="1 2">
    <name type="scientific">Geofilum rubicundum JCM 15548</name>
    <dbReference type="NCBI Taxonomy" id="1236989"/>
    <lineage>
        <taxon>Bacteria</taxon>
        <taxon>Pseudomonadati</taxon>
        <taxon>Bacteroidota</taxon>
        <taxon>Bacteroidia</taxon>
        <taxon>Marinilabiliales</taxon>
        <taxon>Marinilabiliaceae</taxon>
        <taxon>Geofilum</taxon>
    </lineage>
</organism>
<proteinExistence type="predicted"/>
<dbReference type="AlphaFoldDB" id="A0A0E9LVV6"/>
<dbReference type="EMBL" id="BAZW01000007">
    <property type="protein sequence ID" value="GAO29266.1"/>
    <property type="molecule type" value="Genomic_DNA"/>
</dbReference>
<sequence length="53" mass="6357">MIFQQVIHTVHKQITIGFSFSLYLEDFFRYRQMSLSDFSGQKPPDNQEMGEKR</sequence>
<evidence type="ECO:0000313" key="2">
    <source>
        <dbReference type="Proteomes" id="UP000032900"/>
    </source>
</evidence>
<reference evidence="1 2" key="1">
    <citation type="journal article" date="2015" name="Microbes Environ.">
        <title>Distribution and evolution of nitrogen fixation genes in the phylum bacteroidetes.</title>
        <authorList>
            <person name="Inoue J."/>
            <person name="Oshima K."/>
            <person name="Suda W."/>
            <person name="Sakamoto M."/>
            <person name="Iino T."/>
            <person name="Noda S."/>
            <person name="Hongoh Y."/>
            <person name="Hattori M."/>
            <person name="Ohkuma M."/>
        </authorList>
    </citation>
    <scope>NUCLEOTIDE SEQUENCE [LARGE SCALE GENOMIC DNA]</scope>
    <source>
        <strain evidence="1">JCM 15548</strain>
    </source>
</reference>
<dbReference type="Proteomes" id="UP000032900">
    <property type="component" value="Unassembled WGS sequence"/>
</dbReference>
<keyword evidence="2" id="KW-1185">Reference proteome</keyword>
<protein>
    <submittedName>
        <fullName evidence="1">Uncharacterized protein</fullName>
    </submittedName>
</protein>
<dbReference type="STRING" id="1236989.JCM15548_11434"/>
<accession>A0A0E9LVV6</accession>